<accession>A0A3S5WZ07</accession>
<gene>
    <name evidence="5" type="ORF">C1C91_01580</name>
    <name evidence="6" type="ORF">JC965_12315</name>
</gene>
<dbReference type="PANTHER" id="PTHR42783:SF3">
    <property type="entry name" value="GLUTAMATE SYNTHASE [NADPH] SMALL CHAIN-RELATED"/>
    <property type="match status" value="1"/>
</dbReference>
<evidence type="ECO:0000256" key="3">
    <source>
        <dbReference type="ARBA" id="ARBA00023014"/>
    </source>
</evidence>
<evidence type="ECO:0000256" key="1">
    <source>
        <dbReference type="ARBA" id="ARBA00022723"/>
    </source>
</evidence>
<dbReference type="EMBL" id="CP065937">
    <property type="protein sequence ID" value="QQA63131.1"/>
    <property type="molecule type" value="Genomic_DNA"/>
</dbReference>
<dbReference type="SUPFAM" id="SSF51971">
    <property type="entry name" value="Nucleotide-binding domain"/>
    <property type="match status" value="1"/>
</dbReference>
<keyword evidence="3" id="KW-0411">Iron-sulfur</keyword>
<proteinExistence type="predicted"/>
<dbReference type="NCBIfam" id="NF009410">
    <property type="entry name" value="PRK12771.1"/>
    <property type="match status" value="1"/>
</dbReference>
<dbReference type="GO" id="GO:0046872">
    <property type="term" value="F:metal ion binding"/>
    <property type="evidence" value="ECO:0007669"/>
    <property type="project" value="UniProtKB-KW"/>
</dbReference>
<dbReference type="PROSITE" id="PS51379">
    <property type="entry name" value="4FE4S_FER_2"/>
    <property type="match status" value="1"/>
</dbReference>
<dbReference type="PRINTS" id="PR00368">
    <property type="entry name" value="FADPNR"/>
</dbReference>
<sequence length="553" mass="59876">MSKQLDMTPQPDLSLKTGTGPVRTRLPVWRAALPPCNHACPAGENIQAWLALAEAGRFEAAWQRLIEENPLPAVHGRVCYHPCESACNRAQVDEAVSIHAIERFLGDEALARGWQPAPLAPASGKKVLVIGAGPSGLSCAWHLNRLGHQVEIREAGPLAGGMLRFGIPAYRLPRHVLDREVARIVAAGVTLTLNHKVEDVLRERDEGGFDAVFMAIGAHLAKRVDIPAREAGKILDAVSFLEQASLAEEQGLPPPKLGRRVAIYGGGNTAMDAARTARRLGVEEAMIIYRRDRDHMPAHAFEADEAEEEGIKINWLRTIRQLDSTRIEVEVMTLDAEGKPVPTGQFETLEADSLILALGQEVDLSVLESIPGVRVNKEGVVQVGENLMTDVPGLFAGGDMVPSERTVTIATGHGKKAARHMDAWLRGRLYHKPLSHLQAGKPLVGPEQLQLWFQTHAPASSQPVKPPSARDDFGEIIGGLDETAARYEAARCYSCGNCFECDGCYGSCPEQAIAKLGPGLGYQVDAELCTGCGACHDQCPCHAIELRQPEESQ</sequence>
<dbReference type="AlphaFoldDB" id="A0A3S5WZ07"/>
<keyword evidence="1" id="KW-0479">Metal-binding</keyword>
<dbReference type="GO" id="GO:0016491">
    <property type="term" value="F:oxidoreductase activity"/>
    <property type="evidence" value="ECO:0007669"/>
    <property type="project" value="InterPro"/>
</dbReference>
<protein>
    <submittedName>
        <fullName evidence="6">NAD(P)-binding protein</fullName>
    </submittedName>
</protein>
<name>A0A3S5WZ07_AERCA</name>
<dbReference type="Gene3D" id="3.50.50.60">
    <property type="entry name" value="FAD/NAD(P)-binding domain"/>
    <property type="match status" value="2"/>
</dbReference>
<dbReference type="PROSITE" id="PS00198">
    <property type="entry name" value="4FE4S_FER_1"/>
    <property type="match status" value="1"/>
</dbReference>
<dbReference type="InterPro" id="IPR009051">
    <property type="entry name" value="Helical_ferredxn"/>
</dbReference>
<organism evidence="6">
    <name type="scientific">Aeromonas caviae</name>
    <name type="common">Aeromonas punctata</name>
    <dbReference type="NCBI Taxonomy" id="648"/>
    <lineage>
        <taxon>Bacteria</taxon>
        <taxon>Pseudomonadati</taxon>
        <taxon>Pseudomonadota</taxon>
        <taxon>Gammaproteobacteria</taxon>
        <taxon>Aeromonadales</taxon>
        <taxon>Aeromonadaceae</taxon>
        <taxon>Aeromonas</taxon>
    </lineage>
</organism>
<dbReference type="GO" id="GO:0051536">
    <property type="term" value="F:iron-sulfur cluster binding"/>
    <property type="evidence" value="ECO:0007669"/>
    <property type="project" value="UniProtKB-KW"/>
</dbReference>
<dbReference type="Proteomes" id="UP000266778">
    <property type="component" value="Chromosome"/>
</dbReference>
<dbReference type="InterPro" id="IPR017896">
    <property type="entry name" value="4Fe4S_Fe-S-bd"/>
</dbReference>
<dbReference type="PRINTS" id="PR00469">
    <property type="entry name" value="PNDRDTASEII"/>
</dbReference>
<reference evidence="6" key="2">
    <citation type="submission" date="2020-12" db="EMBL/GenBank/DDBJ databases">
        <title>GES Beta-lactamases isolated from hospital effluents in Brazil.</title>
        <authorList>
            <person name="Conte D."/>
            <person name="Mesa D."/>
            <person name="Palmeiro J.K."/>
            <person name="Dalla-Costa L.M."/>
        </authorList>
    </citation>
    <scope>NUCLEOTIDE SEQUENCE [LARGE SCALE GENOMIC DNA]</scope>
    <source>
        <strain evidence="6">Aero21</strain>
    </source>
</reference>
<dbReference type="InterPro" id="IPR017900">
    <property type="entry name" value="4Fe4S_Fe_S_CS"/>
</dbReference>
<dbReference type="Pfam" id="PF07992">
    <property type="entry name" value="Pyr_redox_2"/>
    <property type="match status" value="1"/>
</dbReference>
<dbReference type="Pfam" id="PF00037">
    <property type="entry name" value="Fer4"/>
    <property type="match status" value="1"/>
</dbReference>
<dbReference type="EMBL" id="CP025706">
    <property type="protein sequence ID" value="AXB03907.1"/>
    <property type="molecule type" value="Genomic_DNA"/>
</dbReference>
<dbReference type="InterPro" id="IPR028261">
    <property type="entry name" value="DPD_II"/>
</dbReference>
<feature type="domain" description="4Fe-4S ferredoxin-type" evidence="4">
    <location>
        <begin position="520"/>
        <end position="549"/>
    </location>
</feature>
<dbReference type="RefSeq" id="WP_119196825.1">
    <property type="nucleotide sequence ID" value="NZ_BQVG01000075.1"/>
</dbReference>
<evidence type="ECO:0000313" key="6">
    <source>
        <dbReference type="EMBL" id="QQA63131.1"/>
    </source>
</evidence>
<evidence type="ECO:0000256" key="2">
    <source>
        <dbReference type="ARBA" id="ARBA00023004"/>
    </source>
</evidence>
<dbReference type="InterPro" id="IPR023753">
    <property type="entry name" value="FAD/NAD-binding_dom"/>
</dbReference>
<dbReference type="SUPFAM" id="SSF46548">
    <property type="entry name" value="alpha-helical ferredoxin"/>
    <property type="match status" value="2"/>
</dbReference>
<evidence type="ECO:0000259" key="4">
    <source>
        <dbReference type="PROSITE" id="PS51379"/>
    </source>
</evidence>
<evidence type="ECO:0000313" key="5">
    <source>
        <dbReference type="EMBL" id="AXB03907.1"/>
    </source>
</evidence>
<dbReference type="InterPro" id="IPR036188">
    <property type="entry name" value="FAD/NAD-bd_sf"/>
</dbReference>
<reference evidence="5" key="1">
    <citation type="journal article" date="2019" name="J Environ">
        <title>Genetic characterization and potential molecular dissemination mechanism of tet (31) gene in Aeromonas caviae from an oxytetracycline wastewater treatment system.</title>
        <authorList>
            <person name="Shi Y."/>
            <person name="Tian Z."/>
            <person name="Leclercq S.O."/>
            <person name="Zhang H."/>
            <person name="Yang M."/>
            <person name="Zhang Y."/>
        </authorList>
    </citation>
    <scope>NUCLEOTIDE SEQUENCE</scope>
    <source>
        <strain evidence="5">T25-39</strain>
    </source>
</reference>
<dbReference type="PANTHER" id="PTHR42783">
    <property type="entry name" value="GLUTAMATE SYNTHASE [NADPH] SMALL CHAIN"/>
    <property type="match status" value="1"/>
</dbReference>
<dbReference type="Gene3D" id="1.10.1060.10">
    <property type="entry name" value="Alpha-helical ferredoxin"/>
    <property type="match status" value="1"/>
</dbReference>
<dbReference type="Pfam" id="PF14691">
    <property type="entry name" value="Fer4_20"/>
    <property type="match status" value="1"/>
</dbReference>
<keyword evidence="2" id="KW-0408">Iron</keyword>
<dbReference type="Gene3D" id="3.30.70.20">
    <property type="match status" value="1"/>
</dbReference>